<evidence type="ECO:0000313" key="3">
    <source>
        <dbReference type="Proteomes" id="UP001438707"/>
    </source>
</evidence>
<gene>
    <name evidence="2" type="ORF">WJX74_003897</name>
</gene>
<keyword evidence="3" id="KW-1185">Reference proteome</keyword>
<proteinExistence type="predicted"/>
<feature type="compositionally biased region" description="Low complexity" evidence="1">
    <location>
        <begin position="371"/>
        <end position="398"/>
    </location>
</feature>
<feature type="region of interest" description="Disordered" evidence="1">
    <location>
        <begin position="214"/>
        <end position="422"/>
    </location>
</feature>
<dbReference type="EMBL" id="JALJOS010000003">
    <property type="protein sequence ID" value="KAK9841322.1"/>
    <property type="molecule type" value="Genomic_DNA"/>
</dbReference>
<sequence length="613" mass="64600">MAMSLQAWQQQVEQQQAQLQRQAGQGGGAGSMSRHPAPMGMLSSLNAQLSQAENARRVLQSPSNAGPLSPSQFMRAPVVYGGREEQQRGSEVSPLLGWGIHQRGGAILAEGLGREQKAALVHAQEQLQQNMQRGRHPAWPPTALQPQSHADAAFQDWGMASEGEQSSQAWQQAQRAGLRHQQPLLPPLGAIPHPTPGNLLAQSLSARGGEEVGGLLPATQATHPPSATAYQPPASPAARLLSPRQMSAPHSHMQPGHGARHYNPAEGFTRPTPIRTRPMGTHSMGSAGGSQRQLEHDGSHGKSAPLGFASPQRSGVSSQGRPPASHLPGSPFDGNIEGHDDFSVLGSRFPVPGSPHGTHGFEGLWSGGNRAQPQMFHHHQQQYQQQQQQPQQQQARQPAPEPPSFSPQKRQRQSAPGQALLPMDDFGLGDWVASDLGVDDMIMNSIGQAGWNPGLLDGALPGGGAAEADAVLGGQTGQQPPRSSARPPLRPPAAGCKPAAKSRKRGKGADRKGSAGEKRKASLEESIGAAEGEGATAAAEETEEVIEYFVAGQLNQGSPTLLPPPPGGRCWPASANKTVEVVQEICTDLHALTLSFEISAKGMATIKETKGGV</sequence>
<feature type="compositionally biased region" description="Polar residues" evidence="1">
    <location>
        <begin position="311"/>
        <end position="320"/>
    </location>
</feature>
<reference evidence="2 3" key="1">
    <citation type="journal article" date="2024" name="Nat. Commun.">
        <title>Phylogenomics reveals the evolutionary origins of lichenization in chlorophyte algae.</title>
        <authorList>
            <person name="Puginier C."/>
            <person name="Libourel C."/>
            <person name="Otte J."/>
            <person name="Skaloud P."/>
            <person name="Haon M."/>
            <person name="Grisel S."/>
            <person name="Petersen M."/>
            <person name="Berrin J.G."/>
            <person name="Delaux P.M."/>
            <person name="Dal Grande F."/>
            <person name="Keller J."/>
        </authorList>
    </citation>
    <scope>NUCLEOTIDE SEQUENCE [LARGE SCALE GENOMIC DNA]</scope>
    <source>
        <strain evidence="2 3">SAG 2145</strain>
    </source>
</reference>
<feature type="compositionally biased region" description="Polar residues" evidence="1">
    <location>
        <begin position="219"/>
        <end position="229"/>
    </location>
</feature>
<dbReference type="Proteomes" id="UP001438707">
    <property type="component" value="Unassembled WGS sequence"/>
</dbReference>
<feature type="compositionally biased region" description="Low complexity" evidence="1">
    <location>
        <begin position="1"/>
        <end position="23"/>
    </location>
</feature>
<feature type="region of interest" description="Disordered" evidence="1">
    <location>
        <begin position="466"/>
        <end position="539"/>
    </location>
</feature>
<accession>A0AAW1S6U9</accession>
<feature type="compositionally biased region" description="Basic and acidic residues" evidence="1">
    <location>
        <begin position="507"/>
        <end position="523"/>
    </location>
</feature>
<protein>
    <submittedName>
        <fullName evidence="2">Uncharacterized protein</fullName>
    </submittedName>
</protein>
<organism evidence="2 3">
    <name type="scientific">Apatococcus lobatus</name>
    <dbReference type="NCBI Taxonomy" id="904363"/>
    <lineage>
        <taxon>Eukaryota</taxon>
        <taxon>Viridiplantae</taxon>
        <taxon>Chlorophyta</taxon>
        <taxon>core chlorophytes</taxon>
        <taxon>Trebouxiophyceae</taxon>
        <taxon>Chlorellales</taxon>
        <taxon>Chlorellaceae</taxon>
        <taxon>Apatococcus</taxon>
    </lineage>
</organism>
<feature type="compositionally biased region" description="Low complexity" evidence="1">
    <location>
        <begin position="528"/>
        <end position="539"/>
    </location>
</feature>
<evidence type="ECO:0000256" key="1">
    <source>
        <dbReference type="SAM" id="MobiDB-lite"/>
    </source>
</evidence>
<feature type="region of interest" description="Disordered" evidence="1">
    <location>
        <begin position="1"/>
        <end position="43"/>
    </location>
</feature>
<name>A0AAW1S6U9_9CHLO</name>
<comment type="caution">
    <text evidence="2">The sequence shown here is derived from an EMBL/GenBank/DDBJ whole genome shotgun (WGS) entry which is preliminary data.</text>
</comment>
<evidence type="ECO:0000313" key="2">
    <source>
        <dbReference type="EMBL" id="KAK9841322.1"/>
    </source>
</evidence>
<dbReference type="AlphaFoldDB" id="A0AAW1S6U9"/>